<evidence type="ECO:0008006" key="4">
    <source>
        <dbReference type="Google" id="ProtNLM"/>
    </source>
</evidence>
<dbReference type="EMBL" id="BGPR01050848">
    <property type="protein sequence ID" value="GBO27788.1"/>
    <property type="molecule type" value="Genomic_DNA"/>
</dbReference>
<evidence type="ECO:0000256" key="1">
    <source>
        <dbReference type="SAM" id="MobiDB-lite"/>
    </source>
</evidence>
<evidence type="ECO:0000313" key="3">
    <source>
        <dbReference type="Proteomes" id="UP000499080"/>
    </source>
</evidence>
<feature type="compositionally biased region" description="Basic and acidic residues" evidence="1">
    <location>
        <begin position="208"/>
        <end position="232"/>
    </location>
</feature>
<dbReference type="Proteomes" id="UP000499080">
    <property type="component" value="Unassembled WGS sequence"/>
</dbReference>
<feature type="region of interest" description="Disordered" evidence="1">
    <location>
        <begin position="128"/>
        <end position="166"/>
    </location>
</feature>
<organism evidence="2 3">
    <name type="scientific">Araneus ventricosus</name>
    <name type="common">Orbweaver spider</name>
    <name type="synonym">Epeira ventricosa</name>
    <dbReference type="NCBI Taxonomy" id="182803"/>
    <lineage>
        <taxon>Eukaryota</taxon>
        <taxon>Metazoa</taxon>
        <taxon>Ecdysozoa</taxon>
        <taxon>Arthropoda</taxon>
        <taxon>Chelicerata</taxon>
        <taxon>Arachnida</taxon>
        <taxon>Araneae</taxon>
        <taxon>Araneomorphae</taxon>
        <taxon>Entelegynae</taxon>
        <taxon>Araneoidea</taxon>
        <taxon>Araneidae</taxon>
        <taxon>Araneus</taxon>
    </lineage>
</organism>
<feature type="region of interest" description="Disordered" evidence="1">
    <location>
        <begin position="198"/>
        <end position="232"/>
    </location>
</feature>
<sequence>MAELFTGHGRFPAHLFRFGIGDDDRCACGAAEDAKHYIVSCPLTMNLRARLRPSKFLELKIHKGIPPGSVIVKTSDCQLQCGSATNSRYRGFQFDAVNVFFDYPTHDCRPTLLGVRHNKGMYYRTPSPCLRQRGHGQEWEGSVEESTNQRQRSQGNRPSVLGTPNPELVKLGARYVENTACPSSSLSVRLRPLAGPSHLTHLATETPPFRERNTNTDPHRASRNFDLESRQI</sequence>
<dbReference type="AlphaFoldDB" id="A0A4Y2VTR3"/>
<protein>
    <recommendedName>
        <fullName evidence="4">Reverse transcriptase zinc-binding domain-containing protein</fullName>
    </recommendedName>
</protein>
<comment type="caution">
    <text evidence="2">The sequence shown here is derived from an EMBL/GenBank/DDBJ whole genome shotgun (WGS) entry which is preliminary data.</text>
</comment>
<reference evidence="2 3" key="1">
    <citation type="journal article" date="2019" name="Sci. Rep.">
        <title>Orb-weaving spider Araneus ventricosus genome elucidates the spidroin gene catalogue.</title>
        <authorList>
            <person name="Kono N."/>
            <person name="Nakamura H."/>
            <person name="Ohtoshi R."/>
            <person name="Moran D.A.P."/>
            <person name="Shinohara A."/>
            <person name="Yoshida Y."/>
            <person name="Fujiwara M."/>
            <person name="Mori M."/>
            <person name="Tomita M."/>
            <person name="Arakawa K."/>
        </authorList>
    </citation>
    <scope>NUCLEOTIDE SEQUENCE [LARGE SCALE GENOMIC DNA]</scope>
</reference>
<feature type="compositionally biased region" description="Polar residues" evidence="1">
    <location>
        <begin position="144"/>
        <end position="157"/>
    </location>
</feature>
<name>A0A4Y2VTR3_ARAVE</name>
<keyword evidence="3" id="KW-1185">Reference proteome</keyword>
<evidence type="ECO:0000313" key="2">
    <source>
        <dbReference type="EMBL" id="GBO27788.1"/>
    </source>
</evidence>
<proteinExistence type="predicted"/>
<gene>
    <name evidence="2" type="ORF">AVEN_68244_1</name>
</gene>
<accession>A0A4Y2VTR3</accession>